<dbReference type="InterPro" id="IPR001134">
    <property type="entry name" value="Netrin_domain"/>
</dbReference>
<dbReference type="CDD" id="cd00104">
    <property type="entry name" value="KAZAL_FS"/>
    <property type="match status" value="1"/>
</dbReference>
<dbReference type="InterPro" id="IPR002223">
    <property type="entry name" value="Kunitz_BPTI"/>
</dbReference>
<dbReference type="Gene3D" id="4.10.410.10">
    <property type="entry name" value="Pancreatic trypsin inhibitor Kunitz domain"/>
    <property type="match status" value="2"/>
</dbReference>
<dbReference type="GO" id="GO:0005524">
    <property type="term" value="F:ATP binding"/>
    <property type="evidence" value="ECO:0007669"/>
    <property type="project" value="UniProtKB-KW"/>
</dbReference>
<dbReference type="CDD" id="cd18603">
    <property type="entry name" value="ABC_6TM_MRP1_2_3_6_D2_like"/>
    <property type="match status" value="1"/>
</dbReference>
<dbReference type="FunFam" id="4.10.75.10:FF:000002">
    <property type="entry name" value="WAP, Kazal, immunoglobulin, Kunitz and NTR domain-containing protein 2"/>
    <property type="match status" value="1"/>
</dbReference>
<evidence type="ECO:0000256" key="3">
    <source>
        <dbReference type="ARBA" id="ARBA00005743"/>
    </source>
</evidence>
<comment type="subcellular location">
    <subcellularLocation>
        <location evidence="2">Cell membrane</location>
        <topology evidence="2">Multi-pass membrane protein</topology>
    </subcellularLocation>
    <subcellularLocation>
        <location evidence="1">Secreted</location>
    </subcellularLocation>
</comment>
<evidence type="ECO:0000256" key="25">
    <source>
        <dbReference type="SAM" id="Phobius"/>
    </source>
</evidence>
<dbReference type="SUPFAM" id="SSF90123">
    <property type="entry name" value="ABC transporter transmembrane region"/>
    <property type="match status" value="3"/>
</dbReference>
<dbReference type="InterPro" id="IPR020901">
    <property type="entry name" value="Prtase_inh_Kunz-CS"/>
</dbReference>
<dbReference type="PROSITE" id="PS51465">
    <property type="entry name" value="KAZAL_2"/>
    <property type="match status" value="1"/>
</dbReference>
<name>A0AAD9DUM5_9TELE</name>
<dbReference type="SUPFAM" id="SSF52540">
    <property type="entry name" value="P-loop containing nucleoside triphosphate hydrolases"/>
    <property type="match status" value="2"/>
</dbReference>
<evidence type="ECO:0000256" key="21">
    <source>
        <dbReference type="ARBA" id="ARBA00023319"/>
    </source>
</evidence>
<dbReference type="FunFam" id="3.40.50.300:FF:000074">
    <property type="entry name" value="Multidrug resistance-associated protein 5 isoform 1"/>
    <property type="match status" value="1"/>
</dbReference>
<sequence>MLTKEPNLTLHAEIPDLPQCFQLTVLAWTPCVYLWLVSPLYLFYLKRNSKGYIMMSVLNRVKTLLATFLIQFERLRGVQSSGVLFIFWMLSVLCAIVPFRSKIIYAGREEGVSDKLRFTTFYAYFSVTVAELILSCFNEKPPLFSNVATDPVNNPCPESTAGFLSKLTFWWFTSMAIKGYRSPLESKDLWSLNKQDTSELVVPNLLGEWEGEKVKAQSVEPEMKGQAMYSKPAVESNHVGTSPEEVEVLLAGGKGVRQPSFLRALLKAFGPYFLIGSAFKLLQDLITFINPQLLRMLIEFTKETGMPSWWGFSLAFMMFGCAVLQTLILHQHFQYCFVTGMRLRSAIIGAIYRKSLVITNEAKRSSTVGEVVNLMSVDAQRFMDLTTFLNMLWSAPLQIILALFFLWQTLGPSVLAGVAVMVLLIPFNAVIAMKTKAYQVEQMQHKDMRIKLMNEILNGIKVLKLYAWEVSFREKVLQVRQKELAVLRKAAYLGSLSIMAWTSAPFLVALTTFAVYVSVDENNVLDAEKAFVSLSLFNILRFPLNMLPQVLMAYPFVHSINAMVPQGSLLAVVGHVGCGKSSLVSALLGEMENLEGEISVRGSVAYVPQQAWIQNATLRDNILFGKPYVEQKYRCVLNACALTPDLDVLPGGDQTEIGEKGINLSGGQRQRVSLARALYSEADIYLLDDPLSAVDAHVAKHIFDNVIGPEGALRGKTRILVTHGISFLPQMDNILVLVEGTVSEMGSYQDLLKQNGAFAEFLRNYSLEDIIEDDDVMEVLLDEEESFPDDALSNHTDMVDNEPAVNEARRQFMSSSPLHTDFCAKCAKRLLPVLTTVSEHIAVVLYSRFKFDIPSLRQISVMSNDAENPKAMSVRRRRCSERRHGELAQEKKKKVRVEKLIQAETAETGRVKFSVYWDYAKAVGPLLSLFICFLYAGQSAAAIGANIWLSQWTNDADDSARQENVHMRVGVYAALGISQGTMVMFSSFTLALGKIQAARKLHQGLLDNKFHTPQAFFDTTPIGRIINRFSKDIYVIDEALPSTVLMFLGTVFASLATMIVIISSTPIFSVVVGPLALIYFFVQVFMLKAAHATHLNMLHAILRAPQAFFEATPSGRVLNRFSKDVDTIDSLIPDNIDIWMRTFWYTVNVLLICSALTPMFLLVIVPLMTFYWWVQRFYVATSRQLKRLESVSRSPIYSHFSETITGTSVIRAYGRNGDFVLMSDMKVDENQKSYYPGIVSNRWLGVRIEFIGNCVVLFAALFAVLGKEKLSPGLVGLSVSYALQVTMSLNWMVRMTSDLESNIVAVERVKEYSETPSEAPWEVENKKPPNEWPPEGNVEFADYSVRYREGLELVLRNISLKVKGGEKIGIVGRTGAGKSSMTLCLFRLLEAASGEIIIDGVKIAEIGLHDLRSKLTIIPQEPVLFSGTLRMNLDPFEKYSDDDIWNVLKLSHLHKFVSNQPAKLDLECSEGGENLSVGQRQLVCLARALLRKSRILILDEATAAIDLETDDLIQSTIRTQFEDCTVFTIAHRLNTIMDYTRMLRMLFPCWIALLAGQFVIFHGESSVEGMRLPNVAYSHAGVCPNDMNPNLWVDAMSTCTRECESDQECETLEKCCSNVCGSKSCVAARYVDATGKKGPQGRPKEASCEQFTCTQQGSECHIWSGQPVCRCRDRCEREPRFTCASDGMTYYNKCYMDAEACTKGISLAVVTCRSHPTNTSPMPPGTTALPTTALLHTTPLGVQAPVISGNPAQQSVFAGETASFLCDVAGWPKPEITWEKQQEGKENVIMKPNNVLGNVVVTNVGQLVVYSTRLEDTGVYTCTATNSGGSVRAHFVLSVVERSLVEEGELKNSTRFPDQECLKVPDSGSCGGEKLRWYYDSKRNSCFTFIYGECNRNQNHFDTYESCMLSCHSELAPPCGLPSQQGPCKAYEPRWAYSGTLRQCKPFIFGGCGGNENNFESREACEDSCPFPRHHRCRPCRPRQKMVSSFCRSDFVILGRVTEVVEEDNTGHALITVEEILKDEKMGLKFFQKEPLEVTLQDMDWSCPCPNVTASDTQLIVMGDARDGMAVLRQDSFVSPFSMRRVRRLREVINKHTCDILKELIKTLAQFNVFVMEAPGIVGPVQMLPNTQMAFSEYVYLQYNAQTQITVDYIILQSV</sequence>
<evidence type="ECO:0000256" key="7">
    <source>
        <dbReference type="ARBA" id="ARBA00022525"/>
    </source>
</evidence>
<dbReference type="InterPro" id="IPR036645">
    <property type="entry name" value="Elafin-like_sf"/>
</dbReference>
<keyword evidence="21" id="KW-0393">Immunoglobulin domain</keyword>
<gene>
    <name evidence="33" type="ORF">P4O66_001432</name>
</gene>
<evidence type="ECO:0000256" key="18">
    <source>
        <dbReference type="ARBA" id="ARBA00023136"/>
    </source>
</evidence>
<evidence type="ECO:0000256" key="10">
    <source>
        <dbReference type="ARBA" id="ARBA00022692"/>
    </source>
</evidence>
<dbReference type="SUPFAM" id="SSF48726">
    <property type="entry name" value="Immunoglobulin"/>
    <property type="match status" value="1"/>
</dbReference>
<feature type="domain" description="ABC transporter" evidence="29">
    <location>
        <begin position="534"/>
        <end position="764"/>
    </location>
</feature>
<dbReference type="GO" id="GO:0004867">
    <property type="term" value="F:serine-type endopeptidase inhibitor activity"/>
    <property type="evidence" value="ECO:0007669"/>
    <property type="project" value="UniProtKB-KW"/>
</dbReference>
<evidence type="ECO:0000256" key="23">
    <source>
        <dbReference type="ARBA" id="ARBA00047523"/>
    </source>
</evidence>
<feature type="domain" description="ABC transmembrane type-1" evidence="30">
    <location>
        <begin position="274"/>
        <end position="554"/>
    </location>
</feature>
<dbReference type="InterPro" id="IPR050173">
    <property type="entry name" value="ABC_transporter_C-like"/>
</dbReference>
<feature type="domain" description="Ig-like" evidence="28">
    <location>
        <begin position="1745"/>
        <end position="1838"/>
    </location>
</feature>
<feature type="transmembrane region" description="Helical" evidence="25">
    <location>
        <begin position="1067"/>
        <end position="1087"/>
    </location>
</feature>
<dbReference type="GO" id="GO:0006869">
    <property type="term" value="P:lipid transport"/>
    <property type="evidence" value="ECO:0007669"/>
    <property type="project" value="UniProtKB-KW"/>
</dbReference>
<evidence type="ECO:0000256" key="15">
    <source>
        <dbReference type="ARBA" id="ARBA00022967"/>
    </source>
</evidence>
<keyword evidence="20" id="KW-0481">Metalloenzyme inhibitor</keyword>
<feature type="transmembrane region" description="Helical" evidence="25">
    <location>
        <begin position="1039"/>
        <end position="1061"/>
    </location>
</feature>
<dbReference type="PANTHER" id="PTHR24223">
    <property type="entry name" value="ATP-BINDING CASSETTE SUB-FAMILY C"/>
    <property type="match status" value="1"/>
</dbReference>
<keyword evidence="11" id="KW-0677">Repeat</keyword>
<evidence type="ECO:0000259" key="29">
    <source>
        <dbReference type="PROSITE" id="PS50893"/>
    </source>
</evidence>
<feature type="transmembrane region" description="Helical" evidence="25">
    <location>
        <begin position="413"/>
        <end position="433"/>
    </location>
</feature>
<evidence type="ECO:0000256" key="6">
    <source>
        <dbReference type="ARBA" id="ARBA00022475"/>
    </source>
</evidence>
<dbReference type="Gene3D" id="1.20.1560.10">
    <property type="entry name" value="ABC transporter type 1, transmembrane domain"/>
    <property type="match status" value="3"/>
</dbReference>
<dbReference type="Pfam" id="PF00664">
    <property type="entry name" value="ABC_membrane"/>
    <property type="match status" value="2"/>
</dbReference>
<dbReference type="InterPro" id="IPR036640">
    <property type="entry name" value="ABC1_TM_sf"/>
</dbReference>
<keyword evidence="16 25" id="KW-1133">Transmembrane helix</keyword>
<feature type="domain" description="NTR" evidence="26">
    <location>
        <begin position="1969"/>
        <end position="2098"/>
    </location>
</feature>
<dbReference type="SMART" id="SM00217">
    <property type="entry name" value="WAP"/>
    <property type="match status" value="1"/>
</dbReference>
<evidence type="ECO:0000256" key="5">
    <source>
        <dbReference type="ARBA" id="ARBA00022448"/>
    </source>
</evidence>
<dbReference type="GO" id="GO:0016887">
    <property type="term" value="F:ATP hydrolysis activity"/>
    <property type="evidence" value="ECO:0007669"/>
    <property type="project" value="InterPro"/>
</dbReference>
<feature type="transmembrane region" description="Helical" evidence="25">
    <location>
        <begin position="1244"/>
        <end position="1265"/>
    </location>
</feature>
<dbReference type="PROSITE" id="PS50893">
    <property type="entry name" value="ABC_TRANSPORTER_2"/>
    <property type="match status" value="2"/>
</dbReference>
<dbReference type="FunFam" id="3.30.60.30:FF:000014">
    <property type="entry name" value="WAP, Kazal, immunoglobulin, Kunitz and NTR domain-containing protein 2"/>
    <property type="match status" value="1"/>
</dbReference>
<dbReference type="Gene3D" id="3.30.60.30">
    <property type="match status" value="1"/>
</dbReference>
<dbReference type="Gene3D" id="3.40.50.300">
    <property type="entry name" value="P-loop containing nucleotide triphosphate hydrolases"/>
    <property type="match status" value="2"/>
</dbReference>
<evidence type="ECO:0000259" key="28">
    <source>
        <dbReference type="PROSITE" id="PS50835"/>
    </source>
</evidence>
<dbReference type="InterPro" id="IPR013783">
    <property type="entry name" value="Ig-like_fold"/>
</dbReference>
<keyword evidence="13" id="KW-0067">ATP-binding</keyword>
<dbReference type="Pfam" id="PF00005">
    <property type="entry name" value="ABC_tran"/>
    <property type="match status" value="2"/>
</dbReference>
<feature type="transmembrane region" description="Helical" evidence="25">
    <location>
        <begin position="490"/>
        <end position="519"/>
    </location>
</feature>
<dbReference type="SUPFAM" id="SSF57256">
    <property type="entry name" value="Elafin-like"/>
    <property type="match status" value="1"/>
</dbReference>
<dbReference type="CDD" id="cd22606">
    <property type="entry name" value="Kunitz_WFIKKN_2-like"/>
    <property type="match status" value="1"/>
</dbReference>
<evidence type="ECO:0000256" key="9">
    <source>
        <dbReference type="ARBA" id="ARBA00022690"/>
    </source>
</evidence>
<dbReference type="EMBL" id="JAROKS010000017">
    <property type="protein sequence ID" value="KAK1793803.1"/>
    <property type="molecule type" value="Genomic_DNA"/>
</dbReference>
<dbReference type="CDD" id="cd03250">
    <property type="entry name" value="ABCC_MRP_domain1"/>
    <property type="match status" value="1"/>
</dbReference>
<dbReference type="Pfam" id="PF00014">
    <property type="entry name" value="Kunitz_BPTI"/>
    <property type="match status" value="2"/>
</dbReference>
<feature type="transmembrane region" description="Helical" evidence="25">
    <location>
        <begin position="926"/>
        <end position="949"/>
    </location>
</feature>
<evidence type="ECO:0000256" key="8">
    <source>
        <dbReference type="ARBA" id="ARBA00022608"/>
    </source>
</evidence>
<evidence type="ECO:0000313" key="33">
    <source>
        <dbReference type="EMBL" id="KAK1793803.1"/>
    </source>
</evidence>
<keyword evidence="6" id="KW-1003">Cell membrane</keyword>
<keyword evidence="19" id="KW-1015">Disulfide bond</keyword>
<dbReference type="PROSITE" id="PS00211">
    <property type="entry name" value="ABC_TRANSPORTER_1"/>
    <property type="match status" value="2"/>
</dbReference>
<dbReference type="SMART" id="SM00131">
    <property type="entry name" value="KU"/>
    <property type="match status" value="2"/>
</dbReference>
<dbReference type="Pfam" id="PF07679">
    <property type="entry name" value="I-set"/>
    <property type="match status" value="1"/>
</dbReference>
<comment type="similarity">
    <text evidence="3">Belongs to the WFIKKN family.</text>
</comment>
<feature type="transmembrane region" description="Helical" evidence="25">
    <location>
        <begin position="309"/>
        <end position="329"/>
    </location>
</feature>
<dbReference type="PROSITE" id="PS00280">
    <property type="entry name" value="BPTI_KUNITZ_1"/>
    <property type="match status" value="1"/>
</dbReference>
<comment type="catalytic activity">
    <reaction evidence="23">
        <text>leukotriene C4(in) + ATP + H2O = leukotriene C4(out) + ADP + phosphate + H(+)</text>
        <dbReference type="Rhea" id="RHEA:38963"/>
        <dbReference type="ChEBI" id="CHEBI:15377"/>
        <dbReference type="ChEBI" id="CHEBI:15378"/>
        <dbReference type="ChEBI" id="CHEBI:30616"/>
        <dbReference type="ChEBI" id="CHEBI:43474"/>
        <dbReference type="ChEBI" id="CHEBI:57973"/>
        <dbReference type="ChEBI" id="CHEBI:456216"/>
    </reaction>
    <physiologicalReaction direction="left-to-right" evidence="23">
        <dbReference type="Rhea" id="RHEA:38964"/>
    </physiologicalReaction>
</comment>
<dbReference type="Pfam" id="PF00095">
    <property type="entry name" value="WAP"/>
    <property type="match status" value="1"/>
</dbReference>
<keyword evidence="18 25" id="KW-0472">Membrane</keyword>
<dbReference type="InterPro" id="IPR013098">
    <property type="entry name" value="Ig_I-set"/>
</dbReference>
<dbReference type="SMART" id="SM00382">
    <property type="entry name" value="AAA"/>
    <property type="match status" value="2"/>
</dbReference>
<comment type="caution">
    <text evidence="33">The sequence shown here is derived from an EMBL/GenBank/DDBJ whole genome shotgun (WGS) entry which is preliminary data.</text>
</comment>
<evidence type="ECO:0000256" key="4">
    <source>
        <dbReference type="ARBA" id="ARBA00009726"/>
    </source>
</evidence>
<dbReference type="CDD" id="cd18595">
    <property type="entry name" value="ABC_6TM_MRP1_2_3_6_D1_like"/>
    <property type="match status" value="1"/>
</dbReference>
<keyword evidence="14" id="KW-0722">Serine protease inhibitor</keyword>
<reference evidence="33" key="1">
    <citation type="submission" date="2023-03" db="EMBL/GenBank/DDBJ databases">
        <title>Electrophorus voltai genome.</title>
        <authorList>
            <person name="Bian C."/>
        </authorList>
    </citation>
    <scope>NUCLEOTIDE SEQUENCE</scope>
    <source>
        <strain evidence="33">CB-2022</strain>
        <tissue evidence="33">Muscle</tissue>
    </source>
</reference>
<feature type="transmembrane region" description="Helical" evidence="25">
    <location>
        <begin position="78"/>
        <end position="99"/>
    </location>
</feature>
<dbReference type="Gene3D" id="2.60.40.10">
    <property type="entry name" value="Immunoglobulins"/>
    <property type="match status" value="1"/>
</dbReference>
<dbReference type="InterPro" id="IPR003599">
    <property type="entry name" value="Ig_sub"/>
</dbReference>
<comment type="catalytic activity">
    <reaction evidence="22">
        <text>ATP + H2O + xenobioticSide 1 = ADP + phosphate + xenobioticSide 2.</text>
        <dbReference type="EC" id="7.6.2.2"/>
    </reaction>
</comment>
<dbReference type="CDD" id="cd03244">
    <property type="entry name" value="ABCC_MRP_domain2"/>
    <property type="match status" value="1"/>
</dbReference>
<evidence type="ECO:0000259" key="30">
    <source>
        <dbReference type="PROSITE" id="PS50929"/>
    </source>
</evidence>
<dbReference type="InterPro" id="IPR036880">
    <property type="entry name" value="Kunitz_BPTI_sf"/>
</dbReference>
<keyword evidence="5" id="KW-0813">Transport</keyword>
<dbReference type="SMART" id="SM00408">
    <property type="entry name" value="IGc2"/>
    <property type="match status" value="1"/>
</dbReference>
<dbReference type="InterPro" id="IPR002350">
    <property type="entry name" value="Kazal_dom"/>
</dbReference>
<dbReference type="InterPro" id="IPR008993">
    <property type="entry name" value="TIMP-like_OB-fold"/>
</dbReference>
<feature type="transmembrane region" description="Helical" evidence="25">
    <location>
        <begin position="1149"/>
        <end position="1174"/>
    </location>
</feature>
<dbReference type="Gene3D" id="4.10.75.10">
    <property type="entry name" value="Elafin-like"/>
    <property type="match status" value="1"/>
</dbReference>
<dbReference type="InterPro" id="IPR007110">
    <property type="entry name" value="Ig-like_dom"/>
</dbReference>
<dbReference type="SMART" id="SM00409">
    <property type="entry name" value="IG"/>
    <property type="match status" value="1"/>
</dbReference>
<dbReference type="InterPro" id="IPR003598">
    <property type="entry name" value="Ig_sub2"/>
</dbReference>
<dbReference type="InterPro" id="IPR027417">
    <property type="entry name" value="P-loop_NTPase"/>
</dbReference>
<dbReference type="FunFam" id="3.40.50.300:FF:000293">
    <property type="entry name" value="ATP binding cassette subfamily C member 1"/>
    <property type="match status" value="1"/>
</dbReference>
<dbReference type="InterPro" id="IPR008197">
    <property type="entry name" value="WAP_dom"/>
</dbReference>
<feature type="domain" description="ABC transmembrane type-1" evidence="30">
    <location>
        <begin position="929"/>
        <end position="1301"/>
    </location>
</feature>
<dbReference type="SUPFAM" id="SSF50242">
    <property type="entry name" value="TIMP-like"/>
    <property type="match status" value="1"/>
</dbReference>
<dbReference type="InterPro" id="IPR036058">
    <property type="entry name" value="Kazal_dom_sf"/>
</dbReference>
<feature type="transmembrane region" description="Helical" evidence="25">
    <location>
        <begin position="969"/>
        <end position="992"/>
    </location>
</feature>
<evidence type="ECO:0000256" key="14">
    <source>
        <dbReference type="ARBA" id="ARBA00022900"/>
    </source>
</evidence>
<keyword evidence="17" id="KW-0445">Lipid transport</keyword>
<evidence type="ECO:0000259" key="26">
    <source>
        <dbReference type="PROSITE" id="PS50189"/>
    </source>
</evidence>
<evidence type="ECO:0000256" key="12">
    <source>
        <dbReference type="ARBA" id="ARBA00022741"/>
    </source>
</evidence>
<dbReference type="InterPro" id="IPR036179">
    <property type="entry name" value="Ig-like_dom_sf"/>
</dbReference>
<dbReference type="PROSITE" id="PS51390">
    <property type="entry name" value="WAP"/>
    <property type="match status" value="1"/>
</dbReference>
<keyword evidence="9" id="KW-0646">Protease inhibitor</keyword>
<evidence type="ECO:0000256" key="1">
    <source>
        <dbReference type="ARBA" id="ARBA00004613"/>
    </source>
</evidence>
<evidence type="ECO:0000256" key="24">
    <source>
        <dbReference type="ARBA" id="ARBA00047576"/>
    </source>
</evidence>
<evidence type="ECO:0000256" key="19">
    <source>
        <dbReference type="ARBA" id="ARBA00023157"/>
    </source>
</evidence>
<dbReference type="GO" id="GO:0008559">
    <property type="term" value="F:ABC-type xenobiotic transporter activity"/>
    <property type="evidence" value="ECO:0007669"/>
    <property type="project" value="UniProtKB-EC"/>
</dbReference>
<dbReference type="InterPro" id="IPR018933">
    <property type="entry name" value="Netrin_module_non-TIMP"/>
</dbReference>
<evidence type="ECO:0000259" key="32">
    <source>
        <dbReference type="PROSITE" id="PS51465"/>
    </source>
</evidence>
<evidence type="ECO:0000256" key="22">
    <source>
        <dbReference type="ARBA" id="ARBA00034018"/>
    </source>
</evidence>
<dbReference type="CDD" id="cd22605">
    <property type="entry name" value="Kunitz_WFIKKN_1-like"/>
    <property type="match status" value="1"/>
</dbReference>
<keyword evidence="15" id="KW-1278">Translocase</keyword>
<feature type="domain" description="ABC transporter" evidence="29">
    <location>
        <begin position="1338"/>
        <end position="1573"/>
    </location>
</feature>
<accession>A0AAD9DUM5</accession>
<dbReference type="PANTHER" id="PTHR24223:SF405">
    <property type="entry name" value="ATP-BINDING CASSETTE SUB-FAMILY C MEMBER 3"/>
    <property type="match status" value="1"/>
</dbReference>
<evidence type="ECO:0000256" key="16">
    <source>
        <dbReference type="ARBA" id="ARBA00022989"/>
    </source>
</evidence>
<dbReference type="GO" id="GO:0005886">
    <property type="term" value="C:plasma membrane"/>
    <property type="evidence" value="ECO:0007669"/>
    <property type="project" value="UniProtKB-SubCell"/>
</dbReference>
<dbReference type="InterPro" id="IPR003439">
    <property type="entry name" value="ABC_transporter-like_ATP-bd"/>
</dbReference>
<dbReference type="GO" id="GO:0005576">
    <property type="term" value="C:extracellular region"/>
    <property type="evidence" value="ECO:0007669"/>
    <property type="project" value="UniProtKB-SubCell"/>
</dbReference>
<dbReference type="FunFam" id="1.20.1560.10:FF:000007">
    <property type="entry name" value="ATP-binding cassette subfamily C member 1"/>
    <property type="match status" value="1"/>
</dbReference>
<evidence type="ECO:0000256" key="13">
    <source>
        <dbReference type="ARBA" id="ARBA00022840"/>
    </source>
</evidence>
<evidence type="ECO:0000313" key="34">
    <source>
        <dbReference type="Proteomes" id="UP001239994"/>
    </source>
</evidence>
<dbReference type="InterPro" id="IPR011527">
    <property type="entry name" value="ABC1_TM_dom"/>
</dbReference>
<keyword evidence="8" id="KW-0483">Metalloprotease inhibitor</keyword>
<evidence type="ECO:0000256" key="11">
    <source>
        <dbReference type="ARBA" id="ARBA00022737"/>
    </source>
</evidence>
<dbReference type="FunFam" id="4.10.410.10:FF:000002">
    <property type="entry name" value="WAP, follistatin/kazal, immunoglobulin, kunitz and netrin domain-containing 2"/>
    <property type="match status" value="1"/>
</dbReference>
<dbReference type="PROSITE" id="PS50835">
    <property type="entry name" value="IG_LIKE"/>
    <property type="match status" value="1"/>
</dbReference>
<feature type="domain" description="WAP" evidence="31">
    <location>
        <begin position="1576"/>
        <end position="1629"/>
    </location>
</feature>
<keyword evidence="10 25" id="KW-0812">Transmembrane</keyword>
<evidence type="ECO:0000256" key="17">
    <source>
        <dbReference type="ARBA" id="ARBA00023055"/>
    </source>
</evidence>
<evidence type="ECO:0000256" key="20">
    <source>
        <dbReference type="ARBA" id="ARBA00023215"/>
    </source>
</evidence>
<dbReference type="Gene3D" id="2.40.50.120">
    <property type="match status" value="1"/>
</dbReference>
<evidence type="ECO:0000256" key="2">
    <source>
        <dbReference type="ARBA" id="ARBA00004651"/>
    </source>
</evidence>
<evidence type="ECO:0008006" key="35">
    <source>
        <dbReference type="Google" id="ProtNLM"/>
    </source>
</evidence>
<feature type="transmembrane region" description="Helical" evidence="25">
    <location>
        <begin position="539"/>
        <end position="557"/>
    </location>
</feature>
<feature type="domain" description="Kazal-like" evidence="32">
    <location>
        <begin position="1663"/>
        <end position="1714"/>
    </location>
</feature>
<feature type="domain" description="BPTI/Kunitz inhibitor" evidence="27">
    <location>
        <begin position="1861"/>
        <end position="1911"/>
    </location>
</feature>
<dbReference type="Pfam" id="PF01759">
    <property type="entry name" value="NTR"/>
    <property type="match status" value="1"/>
</dbReference>
<comment type="similarity">
    <text evidence="4">Belongs to the ABC transporter superfamily. ABCC family. Conjugate transporter (TC 3.A.1.208) subfamily.</text>
</comment>
<dbReference type="SUPFAM" id="SSF100895">
    <property type="entry name" value="Kazal-type serine protease inhibitors"/>
    <property type="match status" value="1"/>
</dbReference>
<feature type="transmembrane region" description="Helical" evidence="25">
    <location>
        <begin position="264"/>
        <end position="289"/>
    </location>
</feature>
<dbReference type="Proteomes" id="UP001239994">
    <property type="component" value="Unassembled WGS sequence"/>
</dbReference>
<evidence type="ECO:0000259" key="27">
    <source>
        <dbReference type="PROSITE" id="PS50279"/>
    </source>
</evidence>
<dbReference type="PRINTS" id="PR00759">
    <property type="entry name" value="BASICPTASE"/>
</dbReference>
<dbReference type="InterPro" id="IPR003593">
    <property type="entry name" value="AAA+_ATPase"/>
</dbReference>
<feature type="domain" description="BPTI/Kunitz inhibitor" evidence="27">
    <location>
        <begin position="1919"/>
        <end position="1969"/>
    </location>
</feature>
<dbReference type="InterPro" id="IPR017871">
    <property type="entry name" value="ABC_transporter-like_CS"/>
</dbReference>
<organism evidence="33 34">
    <name type="scientific">Electrophorus voltai</name>
    <dbReference type="NCBI Taxonomy" id="2609070"/>
    <lineage>
        <taxon>Eukaryota</taxon>
        <taxon>Metazoa</taxon>
        <taxon>Chordata</taxon>
        <taxon>Craniata</taxon>
        <taxon>Vertebrata</taxon>
        <taxon>Euteleostomi</taxon>
        <taxon>Actinopterygii</taxon>
        <taxon>Neopterygii</taxon>
        <taxon>Teleostei</taxon>
        <taxon>Ostariophysi</taxon>
        <taxon>Gymnotiformes</taxon>
        <taxon>Gymnotoidei</taxon>
        <taxon>Gymnotidae</taxon>
        <taxon>Electrophorus</taxon>
    </lineage>
</organism>
<dbReference type="FunFam" id="1.20.1560.10:FF:000001">
    <property type="entry name" value="ATP-binding cassette subfamily C member 1"/>
    <property type="match status" value="1"/>
</dbReference>
<evidence type="ECO:0000259" key="31">
    <source>
        <dbReference type="PROSITE" id="PS51390"/>
    </source>
</evidence>
<proteinExistence type="inferred from homology"/>
<feature type="transmembrane region" description="Helical" evidence="25">
    <location>
        <begin position="25"/>
        <end position="45"/>
    </location>
</feature>
<comment type="catalytic activity">
    <reaction evidence="24">
        <text>17beta-estradiol 17-O-(beta-D-glucuronate)(in) + ATP + H2O = 17beta-estradiol 17-O-(beta-D-glucuronate)(out) + ADP + phosphate + H(+)</text>
        <dbReference type="Rhea" id="RHEA:60128"/>
        <dbReference type="ChEBI" id="CHEBI:15377"/>
        <dbReference type="ChEBI" id="CHEBI:15378"/>
        <dbReference type="ChEBI" id="CHEBI:30616"/>
        <dbReference type="ChEBI" id="CHEBI:43474"/>
        <dbReference type="ChEBI" id="CHEBI:82961"/>
        <dbReference type="ChEBI" id="CHEBI:456216"/>
    </reaction>
    <physiologicalReaction direction="left-to-right" evidence="24">
        <dbReference type="Rhea" id="RHEA:60129"/>
    </physiologicalReaction>
</comment>
<feature type="transmembrane region" description="Helical" evidence="25">
    <location>
        <begin position="388"/>
        <end position="407"/>
    </location>
</feature>
<dbReference type="PROSITE" id="PS50189">
    <property type="entry name" value="NTR"/>
    <property type="match status" value="1"/>
</dbReference>
<keyword evidence="34" id="KW-1185">Reference proteome</keyword>
<protein>
    <recommendedName>
        <fullName evidence="35">ATP-binding cassette, sub-family C (CFTR/MRP), member 3</fullName>
    </recommendedName>
</protein>
<dbReference type="FunFam" id="2.60.40.10:FF:000032">
    <property type="entry name" value="palladin isoform X1"/>
    <property type="match status" value="1"/>
</dbReference>
<dbReference type="PROSITE" id="PS50929">
    <property type="entry name" value="ABC_TM1F"/>
    <property type="match status" value="2"/>
</dbReference>
<dbReference type="PROSITE" id="PS50279">
    <property type="entry name" value="BPTI_KUNITZ_2"/>
    <property type="match status" value="2"/>
</dbReference>
<keyword evidence="7" id="KW-0964">Secreted</keyword>
<dbReference type="SUPFAM" id="SSF57362">
    <property type="entry name" value="BPTI-like"/>
    <property type="match status" value="2"/>
</dbReference>
<keyword evidence="12" id="KW-0547">Nucleotide-binding</keyword>